<dbReference type="InterPro" id="IPR026960">
    <property type="entry name" value="RVT-Znf"/>
</dbReference>
<name>A0A2G4SRU1_RHIZD</name>
<keyword evidence="3" id="KW-1185">Reference proteome</keyword>
<dbReference type="AlphaFoldDB" id="A0A2G4SRU1"/>
<dbReference type="EMBL" id="KZ303852">
    <property type="protein sequence ID" value="PHZ11499.1"/>
    <property type="molecule type" value="Genomic_DNA"/>
</dbReference>
<gene>
    <name evidence="2" type="ORF">RHIMIDRAFT_238932</name>
</gene>
<proteinExistence type="predicted"/>
<dbReference type="GeneID" id="35440052"/>
<feature type="domain" description="Reverse transcriptase zinc-binding" evidence="1">
    <location>
        <begin position="44"/>
        <end position="114"/>
    </location>
</feature>
<sequence length="194" mass="23081">MLILVHPWLEPNSDTILPRNFRKHHQQLLQQSGGCQVSNMPRSMSSWRRFWNLSIPLQIRTPWYRLLQHKFPCASRMHKLLASSFSSECRFCQIPNVEDEMHFILLCPKKFEVWARVWHHFFGELALTVNTMEQAIFHLRFPPQKLSAFSNESIVGCAFWCIWRAHWMFIFNGHPFIPSKVFRAIIGCLESFKH</sequence>
<dbReference type="Proteomes" id="UP000242254">
    <property type="component" value="Unassembled WGS sequence"/>
</dbReference>
<reference evidence="2 3" key="1">
    <citation type="journal article" date="2016" name="Proc. Natl. Acad. Sci. U.S.A.">
        <title>Lipid metabolic changes in an early divergent fungus govern the establishment of a mutualistic symbiosis with endobacteria.</title>
        <authorList>
            <person name="Lastovetsky O.A."/>
            <person name="Gaspar M.L."/>
            <person name="Mondo S.J."/>
            <person name="LaButti K.M."/>
            <person name="Sandor L."/>
            <person name="Grigoriev I.V."/>
            <person name="Henry S.A."/>
            <person name="Pawlowska T.E."/>
        </authorList>
    </citation>
    <scope>NUCLEOTIDE SEQUENCE [LARGE SCALE GENOMIC DNA]</scope>
    <source>
        <strain evidence="2 3">ATCC 52813</strain>
    </source>
</reference>
<dbReference type="RefSeq" id="XP_023465207.1">
    <property type="nucleotide sequence ID" value="XM_023609062.1"/>
</dbReference>
<evidence type="ECO:0000313" key="3">
    <source>
        <dbReference type="Proteomes" id="UP000242254"/>
    </source>
</evidence>
<dbReference type="STRING" id="1340429.A0A2G4SRU1"/>
<organism evidence="2 3">
    <name type="scientific">Rhizopus microsporus ATCC 52813</name>
    <dbReference type="NCBI Taxonomy" id="1340429"/>
    <lineage>
        <taxon>Eukaryota</taxon>
        <taxon>Fungi</taxon>
        <taxon>Fungi incertae sedis</taxon>
        <taxon>Mucoromycota</taxon>
        <taxon>Mucoromycotina</taxon>
        <taxon>Mucoromycetes</taxon>
        <taxon>Mucorales</taxon>
        <taxon>Mucorineae</taxon>
        <taxon>Rhizopodaceae</taxon>
        <taxon>Rhizopus</taxon>
    </lineage>
</organism>
<evidence type="ECO:0000313" key="2">
    <source>
        <dbReference type="EMBL" id="PHZ11499.1"/>
    </source>
</evidence>
<accession>A0A2G4SRU1</accession>
<evidence type="ECO:0000259" key="1">
    <source>
        <dbReference type="Pfam" id="PF13966"/>
    </source>
</evidence>
<dbReference type="Pfam" id="PF13966">
    <property type="entry name" value="zf-RVT"/>
    <property type="match status" value="1"/>
</dbReference>
<protein>
    <recommendedName>
        <fullName evidence="1">Reverse transcriptase zinc-binding domain-containing protein</fullName>
    </recommendedName>
</protein>